<dbReference type="AlphaFoldDB" id="A0AAV4IUZ8"/>
<name>A0AAV4IUZ8_9GAST</name>
<protein>
    <recommendedName>
        <fullName evidence="3">Ion transport domain-containing protein</fullName>
    </recommendedName>
</protein>
<dbReference type="EMBL" id="BMAT01006511">
    <property type="protein sequence ID" value="GFS14207.1"/>
    <property type="molecule type" value="Genomic_DNA"/>
</dbReference>
<organism evidence="1 2">
    <name type="scientific">Elysia marginata</name>
    <dbReference type="NCBI Taxonomy" id="1093978"/>
    <lineage>
        <taxon>Eukaryota</taxon>
        <taxon>Metazoa</taxon>
        <taxon>Spiralia</taxon>
        <taxon>Lophotrochozoa</taxon>
        <taxon>Mollusca</taxon>
        <taxon>Gastropoda</taxon>
        <taxon>Heterobranchia</taxon>
        <taxon>Euthyneura</taxon>
        <taxon>Panpulmonata</taxon>
        <taxon>Sacoglossa</taxon>
        <taxon>Placobranchoidea</taxon>
        <taxon>Plakobranchidae</taxon>
        <taxon>Elysia</taxon>
    </lineage>
</organism>
<keyword evidence="2" id="KW-1185">Reference proteome</keyword>
<evidence type="ECO:0000313" key="2">
    <source>
        <dbReference type="Proteomes" id="UP000762676"/>
    </source>
</evidence>
<evidence type="ECO:0000313" key="1">
    <source>
        <dbReference type="EMBL" id="GFS14207.1"/>
    </source>
</evidence>
<gene>
    <name evidence="1" type="ORF">ElyMa_003156900</name>
</gene>
<proteinExistence type="predicted"/>
<dbReference type="Proteomes" id="UP000762676">
    <property type="component" value="Unassembled WGS sequence"/>
</dbReference>
<reference evidence="1 2" key="1">
    <citation type="journal article" date="2021" name="Elife">
        <title>Chloroplast acquisition without the gene transfer in kleptoplastic sea slugs, Plakobranchus ocellatus.</title>
        <authorList>
            <person name="Maeda T."/>
            <person name="Takahashi S."/>
            <person name="Yoshida T."/>
            <person name="Shimamura S."/>
            <person name="Takaki Y."/>
            <person name="Nagai Y."/>
            <person name="Toyoda A."/>
            <person name="Suzuki Y."/>
            <person name="Arimoto A."/>
            <person name="Ishii H."/>
            <person name="Satoh N."/>
            <person name="Nishiyama T."/>
            <person name="Hasebe M."/>
            <person name="Maruyama T."/>
            <person name="Minagawa J."/>
            <person name="Obokata J."/>
            <person name="Shigenobu S."/>
        </authorList>
    </citation>
    <scope>NUCLEOTIDE SEQUENCE [LARGE SCALE GENOMIC DNA]</scope>
</reference>
<comment type="caution">
    <text evidence="1">The sequence shown here is derived from an EMBL/GenBank/DDBJ whole genome shotgun (WGS) entry which is preliminary data.</text>
</comment>
<accession>A0AAV4IUZ8</accession>
<evidence type="ECO:0008006" key="3">
    <source>
        <dbReference type="Google" id="ProtNLM"/>
    </source>
</evidence>
<sequence>MIYTELPTSDPSSHFVAFRRIPSHFVTKELGWLPNICVEIFISVKTIALMILLELRNSLLDTSGAGKQPFRYFWSWRTAFDILLELGNSL</sequence>